<comment type="caution">
    <text evidence="5">The sequence shown here is derived from an EMBL/GenBank/DDBJ whole genome shotgun (WGS) entry which is preliminary data.</text>
</comment>
<dbReference type="GO" id="GO:0003924">
    <property type="term" value="F:GTPase activity"/>
    <property type="evidence" value="ECO:0007669"/>
    <property type="project" value="InterPro"/>
</dbReference>
<dbReference type="GO" id="GO:0005525">
    <property type="term" value="F:GTP binding"/>
    <property type="evidence" value="ECO:0007669"/>
    <property type="project" value="UniProtKB-KW"/>
</dbReference>
<dbReference type="SMART" id="SM00176">
    <property type="entry name" value="RAN"/>
    <property type="match status" value="1"/>
</dbReference>
<dbReference type="EMBL" id="BARU01005982">
    <property type="protein sequence ID" value="GAH43852.1"/>
    <property type="molecule type" value="Genomic_DNA"/>
</dbReference>
<dbReference type="SUPFAM" id="SSF52540">
    <property type="entry name" value="P-loop containing nucleoside triphosphate hydrolases"/>
    <property type="match status" value="1"/>
</dbReference>
<sequence length="310" mass="35876">MEPYSSDDIKRKKRKYEEREISLEERIERIFNRIENTINERFDSFDKRAQTRDSRKKIKSMYDASFKIIVFGDVDCGKETLMQKFLTNLFVSDQTMTIGVDFYVKSLSVDEQKVKLQVWNFGGEGRFKFLLPTYTRQARGGLFLYDITNYSSIAHIDDWLNLIRKEIKAEDMFPIIVVGNKADLVEEREVSSAEGIRIAKSRNVNGFIEISAKTGENVEKTFKALTGLMLNAAGDRISPEIVPIIPLASLNPTDKKNRKIKMREQRRNIEISSVALPPSKSPPIKKKRPKNPRGTIMKELRDLFKGRRQK</sequence>
<evidence type="ECO:0000256" key="3">
    <source>
        <dbReference type="SAM" id="Coils"/>
    </source>
</evidence>
<dbReference type="CDD" id="cd00154">
    <property type="entry name" value="Rab"/>
    <property type="match status" value="1"/>
</dbReference>
<dbReference type="InterPro" id="IPR001806">
    <property type="entry name" value="Small_GTPase"/>
</dbReference>
<dbReference type="PANTHER" id="PTHR47977">
    <property type="entry name" value="RAS-RELATED PROTEIN RAB"/>
    <property type="match status" value="1"/>
</dbReference>
<evidence type="ECO:0000313" key="5">
    <source>
        <dbReference type="EMBL" id="GAH43852.1"/>
    </source>
</evidence>
<dbReference type="AlphaFoldDB" id="X1FFU4"/>
<dbReference type="NCBIfam" id="TIGR00231">
    <property type="entry name" value="small_GTP"/>
    <property type="match status" value="1"/>
</dbReference>
<reference evidence="5" key="1">
    <citation type="journal article" date="2014" name="Front. Microbiol.">
        <title>High frequency of phylogenetically diverse reductive dehalogenase-homologous genes in deep subseafloor sedimentary metagenomes.</title>
        <authorList>
            <person name="Kawai M."/>
            <person name="Futagami T."/>
            <person name="Toyoda A."/>
            <person name="Takaki Y."/>
            <person name="Nishi S."/>
            <person name="Hori S."/>
            <person name="Arai W."/>
            <person name="Tsubouchi T."/>
            <person name="Morono Y."/>
            <person name="Uchiyama I."/>
            <person name="Ito T."/>
            <person name="Fujiyama A."/>
            <person name="Inagaki F."/>
            <person name="Takami H."/>
        </authorList>
    </citation>
    <scope>NUCLEOTIDE SEQUENCE</scope>
    <source>
        <strain evidence="5">Expedition CK06-06</strain>
    </source>
</reference>
<dbReference type="PRINTS" id="PR00449">
    <property type="entry name" value="RASTRNSFRMNG"/>
</dbReference>
<dbReference type="InterPro" id="IPR050227">
    <property type="entry name" value="Rab"/>
</dbReference>
<proteinExistence type="predicted"/>
<gene>
    <name evidence="5" type="ORF">S03H2_11744</name>
</gene>
<protein>
    <recommendedName>
        <fullName evidence="6">GTP-binding protein</fullName>
    </recommendedName>
</protein>
<dbReference type="PROSITE" id="PS51419">
    <property type="entry name" value="RAB"/>
    <property type="match status" value="1"/>
</dbReference>
<dbReference type="PROSITE" id="PS51421">
    <property type="entry name" value="RAS"/>
    <property type="match status" value="1"/>
</dbReference>
<evidence type="ECO:0000256" key="1">
    <source>
        <dbReference type="ARBA" id="ARBA00022741"/>
    </source>
</evidence>
<dbReference type="SMART" id="SM00173">
    <property type="entry name" value="RAS"/>
    <property type="match status" value="1"/>
</dbReference>
<keyword evidence="1" id="KW-0547">Nucleotide-binding</keyword>
<dbReference type="InterPro" id="IPR027417">
    <property type="entry name" value="P-loop_NTPase"/>
</dbReference>
<dbReference type="Pfam" id="PF00071">
    <property type="entry name" value="Ras"/>
    <property type="match status" value="1"/>
</dbReference>
<feature type="coiled-coil region" evidence="3">
    <location>
        <begin position="6"/>
        <end position="33"/>
    </location>
</feature>
<evidence type="ECO:0008006" key="6">
    <source>
        <dbReference type="Google" id="ProtNLM"/>
    </source>
</evidence>
<evidence type="ECO:0000256" key="2">
    <source>
        <dbReference type="ARBA" id="ARBA00023134"/>
    </source>
</evidence>
<keyword evidence="2" id="KW-0342">GTP-binding</keyword>
<dbReference type="SMART" id="SM00174">
    <property type="entry name" value="RHO"/>
    <property type="match status" value="1"/>
</dbReference>
<dbReference type="FunFam" id="3.40.50.300:FF:001447">
    <property type="entry name" value="Ras-related protein Rab-1B"/>
    <property type="match status" value="1"/>
</dbReference>
<name>X1FFU4_9ZZZZ</name>
<dbReference type="Gene3D" id="3.40.50.300">
    <property type="entry name" value="P-loop containing nucleotide triphosphate hydrolases"/>
    <property type="match status" value="1"/>
</dbReference>
<organism evidence="5">
    <name type="scientific">marine sediment metagenome</name>
    <dbReference type="NCBI Taxonomy" id="412755"/>
    <lineage>
        <taxon>unclassified sequences</taxon>
        <taxon>metagenomes</taxon>
        <taxon>ecological metagenomes</taxon>
    </lineage>
</organism>
<accession>X1FFU4</accession>
<feature type="compositionally biased region" description="Basic and acidic residues" evidence="4">
    <location>
        <begin position="296"/>
        <end position="310"/>
    </location>
</feature>
<keyword evidence="3" id="KW-0175">Coiled coil</keyword>
<dbReference type="InterPro" id="IPR005225">
    <property type="entry name" value="Small_GTP-bd"/>
</dbReference>
<evidence type="ECO:0000256" key="4">
    <source>
        <dbReference type="SAM" id="MobiDB-lite"/>
    </source>
</evidence>
<dbReference type="SMART" id="SM00175">
    <property type="entry name" value="RAB"/>
    <property type="match status" value="1"/>
</dbReference>
<feature type="region of interest" description="Disordered" evidence="4">
    <location>
        <begin position="269"/>
        <end position="310"/>
    </location>
</feature>